<organism evidence="3 4">
    <name type="scientific">Arthrobacter hankyongi</name>
    <dbReference type="NCBI Taxonomy" id="2904801"/>
    <lineage>
        <taxon>Bacteria</taxon>
        <taxon>Bacillati</taxon>
        <taxon>Actinomycetota</taxon>
        <taxon>Actinomycetes</taxon>
        <taxon>Micrococcales</taxon>
        <taxon>Micrococcaceae</taxon>
        <taxon>Arthrobacter</taxon>
    </lineage>
</organism>
<dbReference type="InterPro" id="IPR025736">
    <property type="entry name" value="PucR_C-HTH_dom"/>
</dbReference>
<evidence type="ECO:0000313" key="4">
    <source>
        <dbReference type="Proteomes" id="UP001165368"/>
    </source>
</evidence>
<dbReference type="EMBL" id="JAKLTQ010000016">
    <property type="protein sequence ID" value="MCG2623753.1"/>
    <property type="molecule type" value="Genomic_DNA"/>
</dbReference>
<feature type="domain" description="PucR C-terminal helix-turn-helix" evidence="2">
    <location>
        <begin position="433"/>
        <end position="491"/>
    </location>
</feature>
<dbReference type="Proteomes" id="UP001165368">
    <property type="component" value="Unassembled WGS sequence"/>
</dbReference>
<evidence type="ECO:0000259" key="2">
    <source>
        <dbReference type="Pfam" id="PF13556"/>
    </source>
</evidence>
<name>A0ABS9LAN9_9MICC</name>
<dbReference type="PANTHER" id="PTHR33744">
    <property type="entry name" value="CARBOHYDRATE DIACID REGULATOR"/>
    <property type="match status" value="1"/>
</dbReference>
<evidence type="ECO:0000313" key="3">
    <source>
        <dbReference type="EMBL" id="MCG2623753.1"/>
    </source>
</evidence>
<dbReference type="RefSeq" id="WP_237823722.1">
    <property type="nucleotide sequence ID" value="NZ_JAKLTQ010000016.1"/>
</dbReference>
<reference evidence="3" key="1">
    <citation type="submission" date="2022-01" db="EMBL/GenBank/DDBJ databases">
        <authorList>
            <person name="Jo J.-H."/>
            <person name="Im W.-T."/>
        </authorList>
    </citation>
    <scope>NUCLEOTIDE SEQUENCE</scope>
    <source>
        <strain evidence="3">I2-34</strain>
    </source>
</reference>
<sequence>MIVADLLAEDALQLRLHTPSSRRRLERRISWCAPTEVMDPTPLLSRNVLLLTNGIGMNIDDDLTWHAYVERLASIPVSAIAFGTGTAHRLLPGGLVKAATALDVPLLEIPRAVSFLQVHRHVTNVLQAERYAARTRSWELAETCSRYAAAGSSVRTMLAEVSKTVGGPAAIIDGGGAVIACWPASSRWAGEDLRRAAVDDEDERGVPLPMGGDSFQLVVRGGVRDEPLTTLLAPAASIMAVQLRSALQSTSHKQPQFRALLAQVADWEGVALQEFTRTFRSTGLDPDQPTYAIAALAAGDTTSVWKIRLMLQEAFDVLRMMIYGDVAFALAQRPAGDGPDSVERLETVLSARLRALVPHQAVVLKGPCGSVDELRLGLYDAAERVHKVSGPVVAAELSIGSLLAAAAGHGARTGAHKLLAPVLAYDDKHSAHLLQTLTAYLENDCQPSRACRKLFIHRNTLAQRLRKLESLLALSLDTLEGQTTCLLALRIRESQEQPATLSAPSEARSGV</sequence>
<dbReference type="InterPro" id="IPR051448">
    <property type="entry name" value="CdaR-like_regulators"/>
</dbReference>
<dbReference type="Pfam" id="PF07905">
    <property type="entry name" value="PucR"/>
    <property type="match status" value="1"/>
</dbReference>
<gene>
    <name evidence="3" type="ORF">LVY72_17810</name>
</gene>
<dbReference type="InterPro" id="IPR012914">
    <property type="entry name" value="PucR_dom"/>
</dbReference>
<dbReference type="Pfam" id="PF13556">
    <property type="entry name" value="HTH_30"/>
    <property type="match status" value="1"/>
</dbReference>
<feature type="domain" description="Purine catabolism PurC-like" evidence="1">
    <location>
        <begin position="5"/>
        <end position="124"/>
    </location>
</feature>
<evidence type="ECO:0000259" key="1">
    <source>
        <dbReference type="Pfam" id="PF07905"/>
    </source>
</evidence>
<comment type="caution">
    <text evidence="3">The sequence shown here is derived from an EMBL/GenBank/DDBJ whole genome shotgun (WGS) entry which is preliminary data.</text>
</comment>
<accession>A0ABS9LAN9</accession>
<protein>
    <submittedName>
        <fullName evidence="3">PucR family transcriptional regulator</fullName>
    </submittedName>
</protein>
<dbReference type="PANTHER" id="PTHR33744:SF7">
    <property type="entry name" value="PUCR FAMILY TRANSCRIPTIONAL REGULATOR"/>
    <property type="match status" value="1"/>
</dbReference>
<dbReference type="Gene3D" id="1.10.10.2840">
    <property type="entry name" value="PucR C-terminal helix-turn-helix domain"/>
    <property type="match status" value="1"/>
</dbReference>
<dbReference type="InterPro" id="IPR042070">
    <property type="entry name" value="PucR_C-HTH_sf"/>
</dbReference>
<keyword evidence="4" id="KW-1185">Reference proteome</keyword>
<proteinExistence type="predicted"/>